<dbReference type="Pfam" id="PF25591">
    <property type="entry name" value="LRV_2"/>
    <property type="match status" value="1"/>
</dbReference>
<dbReference type="Pfam" id="PF25592">
    <property type="entry name" value="DUF7937"/>
    <property type="match status" value="1"/>
</dbReference>
<feature type="transmembrane region" description="Helical" evidence="2">
    <location>
        <begin position="106"/>
        <end position="124"/>
    </location>
</feature>
<keyword evidence="2" id="KW-0472">Membrane</keyword>
<comment type="caution">
    <text evidence="5">The sequence shown here is derived from an EMBL/GenBank/DDBJ whole genome shotgun (WGS) entry which is preliminary data.</text>
</comment>
<feature type="transmembrane region" description="Helical" evidence="2">
    <location>
        <begin position="42"/>
        <end position="61"/>
    </location>
</feature>
<feature type="compositionally biased region" description="Polar residues" evidence="1">
    <location>
        <begin position="546"/>
        <end position="556"/>
    </location>
</feature>
<feature type="compositionally biased region" description="Polar residues" evidence="1">
    <location>
        <begin position="579"/>
        <end position="589"/>
    </location>
</feature>
<evidence type="ECO:0000256" key="2">
    <source>
        <dbReference type="SAM" id="Phobius"/>
    </source>
</evidence>
<accession>A0ABN2NH79</accession>
<evidence type="ECO:0000313" key="6">
    <source>
        <dbReference type="Proteomes" id="UP001501094"/>
    </source>
</evidence>
<evidence type="ECO:0000259" key="4">
    <source>
        <dbReference type="Pfam" id="PF25592"/>
    </source>
</evidence>
<feature type="transmembrane region" description="Helical" evidence="2">
    <location>
        <begin position="73"/>
        <end position="94"/>
    </location>
</feature>
<feature type="transmembrane region" description="Helical" evidence="2">
    <location>
        <begin position="340"/>
        <end position="359"/>
    </location>
</feature>
<proteinExistence type="predicted"/>
<keyword evidence="2" id="KW-1133">Transmembrane helix</keyword>
<feature type="transmembrane region" description="Helical" evidence="2">
    <location>
        <begin position="371"/>
        <end position="392"/>
    </location>
</feature>
<feature type="region of interest" description="Disordered" evidence="1">
    <location>
        <begin position="535"/>
        <end position="712"/>
    </location>
</feature>
<gene>
    <name evidence="5" type="ORF">GCM10009751_27740</name>
</gene>
<evidence type="ECO:0000259" key="3">
    <source>
        <dbReference type="Pfam" id="PF25591"/>
    </source>
</evidence>
<organism evidence="5 6">
    <name type="scientific">Myceligenerans crystallogenes</name>
    <dbReference type="NCBI Taxonomy" id="316335"/>
    <lineage>
        <taxon>Bacteria</taxon>
        <taxon>Bacillati</taxon>
        <taxon>Actinomycetota</taxon>
        <taxon>Actinomycetes</taxon>
        <taxon>Micrococcales</taxon>
        <taxon>Promicromonosporaceae</taxon>
        <taxon>Myceligenerans</taxon>
    </lineage>
</organism>
<reference evidence="5 6" key="1">
    <citation type="journal article" date="2019" name="Int. J. Syst. Evol. Microbiol.">
        <title>The Global Catalogue of Microorganisms (GCM) 10K type strain sequencing project: providing services to taxonomists for standard genome sequencing and annotation.</title>
        <authorList>
            <consortium name="The Broad Institute Genomics Platform"/>
            <consortium name="The Broad Institute Genome Sequencing Center for Infectious Disease"/>
            <person name="Wu L."/>
            <person name="Ma J."/>
        </authorList>
    </citation>
    <scope>NUCLEOTIDE SEQUENCE [LARGE SCALE GENOMIC DNA]</scope>
    <source>
        <strain evidence="5 6">JCM 14326</strain>
    </source>
</reference>
<dbReference type="EMBL" id="BAAANL010000005">
    <property type="protein sequence ID" value="GAA1867777.1"/>
    <property type="molecule type" value="Genomic_DNA"/>
</dbReference>
<feature type="compositionally biased region" description="Low complexity" evidence="1">
    <location>
        <begin position="557"/>
        <end position="577"/>
    </location>
</feature>
<feature type="transmembrane region" description="Helical" evidence="2">
    <location>
        <begin position="169"/>
        <end position="192"/>
    </location>
</feature>
<sequence>MTDIHAPARDDQQTPGTGKGTEAGAPAVSATSPFATYRPGDYVRDVVAALLLFLALALPWMGGARGAGRVEVVLTTALSLASLAIPYLARFGALPVAWTVQSTRKWRVWANLPLVLAGLFAVVLDLFTGSGVGTGLGLALAGALLAATPRDSELGPADLDGRVHDRWRTVLIAAGGVVAVCALISLVQTFFTDRDLGAMLRGPVNFVLVIGLLLLLVHSTWRRDRAARLVLLALGVVLSVCAVFTAGGGLRGLESTHDQRYGIVLLPVLAALAAAPAVRRSPFWESQGAGASGQEPGTTTPGDVGVWVRTAVRSFEVLILVAACGAAGGLATLVGDGFDVVALLRLILCLVIAGVAAFARRSLSREASTGHVPAVAAACVAGVLGLVVVFAASGVKSGVLIVDLVMALGLPGIAAAALMVPKAVREHFDTTGIAGDGEADHSPAWIWAPASDAVPAKLPSEPARERQQFPQGGKADAPGGRWTGGQVGTASDDVAAGRTGTDADAVYGAETFTDNHPVPAGGGATAVLTGVAAAGAGSDADRTHEVGSSTGENRQLSPAAAGPASSAGTSSPGTEATRPPSSATPSQPTDAVRPASSAATQQGTDAARPASSDIDDAPQETRDMTAVLGSGAGRGPEPRAQDVEATPATPSTPATPTPDRPRKRISSSNSVKTYAGQERRGYPGEQPSVAQVAQEPTAREMQGLGGQQSAGDTAVMQPLGATAQLNAPAAQSRWTSDIALNPHTPLADLAVIVQEAPHLRPHVARNPSTYPALLDWLGQLGDPDVDAALRSRR</sequence>
<evidence type="ECO:0000256" key="1">
    <source>
        <dbReference type="SAM" id="MobiDB-lite"/>
    </source>
</evidence>
<dbReference type="RefSeq" id="WP_344103876.1">
    <property type="nucleotide sequence ID" value="NZ_BAAANL010000005.1"/>
</dbReference>
<feature type="region of interest" description="Disordered" evidence="1">
    <location>
        <begin position="455"/>
        <end position="497"/>
    </location>
</feature>
<keyword evidence="2" id="KW-0812">Transmembrane</keyword>
<protein>
    <submittedName>
        <fullName evidence="5">Uncharacterized protein</fullName>
    </submittedName>
</protein>
<feature type="transmembrane region" description="Helical" evidence="2">
    <location>
        <begin position="130"/>
        <end position="148"/>
    </location>
</feature>
<feature type="domain" description="DUF7937" evidence="4">
    <location>
        <begin position="41"/>
        <end position="427"/>
    </location>
</feature>
<dbReference type="InterPro" id="IPR057893">
    <property type="entry name" value="LRV_2"/>
</dbReference>
<keyword evidence="6" id="KW-1185">Reference proteome</keyword>
<feature type="transmembrane region" description="Helical" evidence="2">
    <location>
        <begin position="317"/>
        <end position="334"/>
    </location>
</feature>
<evidence type="ECO:0000313" key="5">
    <source>
        <dbReference type="EMBL" id="GAA1867777.1"/>
    </source>
</evidence>
<feature type="compositionally biased region" description="Basic and acidic residues" evidence="1">
    <location>
        <begin position="1"/>
        <end position="12"/>
    </location>
</feature>
<feature type="transmembrane region" description="Helical" evidence="2">
    <location>
        <begin position="198"/>
        <end position="217"/>
    </location>
</feature>
<feature type="transmembrane region" description="Helical" evidence="2">
    <location>
        <begin position="398"/>
        <end position="420"/>
    </location>
</feature>
<dbReference type="InterPro" id="IPR057697">
    <property type="entry name" value="DUF7937"/>
</dbReference>
<dbReference type="Proteomes" id="UP001501094">
    <property type="component" value="Unassembled WGS sequence"/>
</dbReference>
<name>A0ABN2NH79_9MICO</name>
<feature type="region of interest" description="Disordered" evidence="1">
    <location>
        <begin position="1"/>
        <end position="27"/>
    </location>
</feature>
<feature type="transmembrane region" description="Helical" evidence="2">
    <location>
        <begin position="229"/>
        <end position="249"/>
    </location>
</feature>
<feature type="domain" description="Leucine rich repeat variant" evidence="3">
    <location>
        <begin position="734"/>
        <end position="792"/>
    </location>
</feature>